<feature type="region of interest" description="Disordered" evidence="14">
    <location>
        <begin position="77"/>
        <end position="107"/>
    </location>
</feature>
<dbReference type="EMBL" id="JANIEX010000679">
    <property type="protein sequence ID" value="KAJ3564240.1"/>
    <property type="molecule type" value="Genomic_DNA"/>
</dbReference>
<comment type="similarity">
    <text evidence="2 13">Belongs to the ING family.</text>
</comment>
<evidence type="ECO:0000256" key="4">
    <source>
        <dbReference type="ARBA" id="ARBA00022771"/>
    </source>
</evidence>
<keyword evidence="3 11" id="KW-0479">Metal-binding</keyword>
<evidence type="ECO:0000256" key="13">
    <source>
        <dbReference type="RuleBase" id="RU361213"/>
    </source>
</evidence>
<comment type="subunit">
    <text evidence="13">Component of an histone acetyltransferase complex. Interacts with H3K4me3 and to a lesser extent with H3K4me2.</text>
</comment>
<feature type="binding site" evidence="11">
    <location>
        <position position="314"/>
    </location>
    <ligand>
        <name>Zn(2+)</name>
        <dbReference type="ChEBI" id="CHEBI:29105"/>
        <label>2</label>
    </ligand>
</feature>
<feature type="compositionally biased region" description="Polar residues" evidence="14">
    <location>
        <begin position="251"/>
        <end position="263"/>
    </location>
</feature>
<keyword evidence="9 13" id="KW-0539">Nucleus</keyword>
<comment type="subcellular location">
    <subcellularLocation>
        <location evidence="1 13">Nucleus</location>
    </subcellularLocation>
</comment>
<dbReference type="GO" id="GO:0000785">
    <property type="term" value="C:chromatin"/>
    <property type="evidence" value="ECO:0007669"/>
    <property type="project" value="UniProtKB-ARBA"/>
</dbReference>
<dbReference type="Gene3D" id="3.30.40.10">
    <property type="entry name" value="Zinc/RING finger domain, C3HC4 (zinc finger)"/>
    <property type="match status" value="1"/>
</dbReference>
<feature type="binding site" evidence="11">
    <location>
        <position position="303"/>
    </location>
    <ligand>
        <name>Zn(2+)</name>
        <dbReference type="ChEBI" id="CHEBI:29105"/>
        <label>1</label>
    </ligand>
</feature>
<keyword evidence="8" id="KW-0804">Transcription</keyword>
<feature type="binding site" evidence="11">
    <location>
        <position position="345"/>
    </location>
    <ligand>
        <name>Zn(2+)</name>
        <dbReference type="ChEBI" id="CHEBI:29105"/>
        <label>2</label>
    </ligand>
</feature>
<feature type="binding site" evidence="11">
    <location>
        <position position="320"/>
    </location>
    <ligand>
        <name>Zn(2+)</name>
        <dbReference type="ChEBI" id="CHEBI:29105"/>
        <label>2</label>
    </ligand>
</feature>
<evidence type="ECO:0000256" key="2">
    <source>
        <dbReference type="ARBA" id="ARBA00010210"/>
    </source>
</evidence>
<comment type="function">
    <text evidence="13">Component of an histone acetyltransferase complex.</text>
</comment>
<dbReference type="PANTHER" id="PTHR10333:SF103">
    <property type="entry name" value="INHIBITOR OF GROWTH PROTEIN 3"/>
    <property type="match status" value="1"/>
</dbReference>
<evidence type="ECO:0000256" key="1">
    <source>
        <dbReference type="ARBA" id="ARBA00004123"/>
    </source>
</evidence>
<sequence length="362" mass="39192">MADQQLYSQPPSRSAFTTILHIMSAASAQNLEEAATIASEFIYSLDNLPSEVNHLLQEIKVKEARVQELQQEIDKDSSRYIRHSIRSTSSPNPNDSSNRAPSPKTVGIPAKIQTSYAEIQELSNEKCLLAQRLIDLITRTRARLDADIVKVKYLQGEVPEPTSTSLGKAGSGVALGGVDFGPSGRNPAQQISESLRNALTGASESRQGSATPVASAVTASSGGSATKKRRINASASIKITPVPSPTKHRSASPSAAAISQTTHQRSRLSRQIHPVEESEPEAGGDDDMDGEDDPEDERLYCFCQKQSYGDMVACDNEHGCPYEWFHLSCVGLKQPVPEKWFCAECLKNLGGGGQTVRKGRKK</sequence>
<evidence type="ECO:0000256" key="8">
    <source>
        <dbReference type="ARBA" id="ARBA00023163"/>
    </source>
</evidence>
<feature type="domain" description="PHD-type" evidence="15">
    <location>
        <begin position="298"/>
        <end position="348"/>
    </location>
</feature>
<dbReference type="InterPro" id="IPR024610">
    <property type="entry name" value="ING_N_histone-binding"/>
</dbReference>
<evidence type="ECO:0000256" key="12">
    <source>
        <dbReference type="PROSITE-ProRule" id="PRU00146"/>
    </source>
</evidence>
<reference evidence="16" key="1">
    <citation type="submission" date="2022-07" db="EMBL/GenBank/DDBJ databases">
        <title>Genome Sequence of Leucocoprinus birnbaumii.</title>
        <authorList>
            <person name="Buettner E."/>
        </authorList>
    </citation>
    <scope>NUCLEOTIDE SEQUENCE</scope>
    <source>
        <strain evidence="16">VT141</strain>
    </source>
</reference>
<feature type="compositionally biased region" description="Acidic residues" evidence="14">
    <location>
        <begin position="277"/>
        <end position="295"/>
    </location>
</feature>
<evidence type="ECO:0000313" key="17">
    <source>
        <dbReference type="Proteomes" id="UP001213000"/>
    </source>
</evidence>
<keyword evidence="5 11" id="KW-0862">Zinc</keyword>
<feature type="site" description="Histone H3K4me3 binding" evidence="10">
    <location>
        <position position="311"/>
    </location>
</feature>
<dbReference type="SMART" id="SM01408">
    <property type="entry name" value="ING"/>
    <property type="match status" value="1"/>
</dbReference>
<dbReference type="InterPro" id="IPR028651">
    <property type="entry name" value="ING_fam"/>
</dbReference>
<dbReference type="PROSITE" id="PS50016">
    <property type="entry name" value="ZF_PHD_2"/>
    <property type="match status" value="1"/>
</dbReference>
<evidence type="ECO:0000256" key="14">
    <source>
        <dbReference type="SAM" id="MobiDB-lite"/>
    </source>
</evidence>
<feature type="site" description="Histone H3K4me3 binding" evidence="10">
    <location>
        <position position="324"/>
    </location>
</feature>
<feature type="compositionally biased region" description="Low complexity" evidence="14">
    <location>
        <begin position="87"/>
        <end position="103"/>
    </location>
</feature>
<keyword evidence="17" id="KW-1185">Reference proteome</keyword>
<dbReference type="InterPro" id="IPR013083">
    <property type="entry name" value="Znf_RING/FYVE/PHD"/>
</dbReference>
<feature type="binding site" evidence="11">
    <location>
        <position position="329"/>
    </location>
    <ligand>
        <name>Zn(2+)</name>
        <dbReference type="ChEBI" id="CHEBI:29105"/>
        <label>1</label>
    </ligand>
</feature>
<keyword evidence="7" id="KW-0805">Transcription regulation</keyword>
<name>A0AAD5YTV9_9AGAR</name>
<feature type="site" description="Histone H3K4me3 binding" evidence="10">
    <location>
        <position position="315"/>
    </location>
</feature>
<dbReference type="CDD" id="cd15505">
    <property type="entry name" value="PHD_ING"/>
    <property type="match status" value="1"/>
</dbReference>
<comment type="domain">
    <text evidence="13">The PHD-type zinc finger mediates the binding to H3K4me3.</text>
</comment>
<evidence type="ECO:0000256" key="7">
    <source>
        <dbReference type="ARBA" id="ARBA00023015"/>
    </source>
</evidence>
<feature type="binding site" evidence="11">
    <location>
        <position position="326"/>
    </location>
    <ligand>
        <name>Zn(2+)</name>
        <dbReference type="ChEBI" id="CHEBI:29105"/>
        <label>1</label>
    </ligand>
</feature>
<feature type="compositionally biased region" description="Low complexity" evidence="14">
    <location>
        <begin position="208"/>
        <end position="225"/>
    </location>
</feature>
<dbReference type="CDD" id="cd16858">
    <property type="entry name" value="ING_ING3_Yng2p"/>
    <property type="match status" value="1"/>
</dbReference>
<evidence type="ECO:0000256" key="10">
    <source>
        <dbReference type="PIRSR" id="PIRSR628651-50"/>
    </source>
</evidence>
<evidence type="ECO:0000256" key="5">
    <source>
        <dbReference type="ARBA" id="ARBA00022833"/>
    </source>
</evidence>
<keyword evidence="6 13" id="KW-0156">Chromatin regulator</keyword>
<dbReference type="InterPro" id="IPR001965">
    <property type="entry name" value="Znf_PHD"/>
</dbReference>
<dbReference type="InterPro" id="IPR019787">
    <property type="entry name" value="Znf_PHD-finger"/>
</dbReference>
<dbReference type="InterPro" id="IPR011011">
    <property type="entry name" value="Znf_FYVE_PHD"/>
</dbReference>
<dbReference type="GO" id="GO:0006325">
    <property type="term" value="P:chromatin organization"/>
    <property type="evidence" value="ECO:0007669"/>
    <property type="project" value="UniProtKB-KW"/>
</dbReference>
<evidence type="ECO:0000259" key="15">
    <source>
        <dbReference type="PROSITE" id="PS50016"/>
    </source>
</evidence>
<evidence type="ECO:0000313" key="16">
    <source>
        <dbReference type="EMBL" id="KAJ3564240.1"/>
    </source>
</evidence>
<evidence type="ECO:0000256" key="3">
    <source>
        <dbReference type="ARBA" id="ARBA00022723"/>
    </source>
</evidence>
<evidence type="ECO:0000256" key="9">
    <source>
        <dbReference type="ARBA" id="ARBA00023242"/>
    </source>
</evidence>
<feature type="binding site" evidence="11">
    <location>
        <position position="342"/>
    </location>
    <ligand>
        <name>Zn(2+)</name>
        <dbReference type="ChEBI" id="CHEBI:29105"/>
        <label>2</label>
    </ligand>
</feature>
<organism evidence="16 17">
    <name type="scientific">Leucocoprinus birnbaumii</name>
    <dbReference type="NCBI Taxonomy" id="56174"/>
    <lineage>
        <taxon>Eukaryota</taxon>
        <taxon>Fungi</taxon>
        <taxon>Dikarya</taxon>
        <taxon>Basidiomycota</taxon>
        <taxon>Agaricomycotina</taxon>
        <taxon>Agaricomycetes</taxon>
        <taxon>Agaricomycetidae</taxon>
        <taxon>Agaricales</taxon>
        <taxon>Agaricineae</taxon>
        <taxon>Agaricaceae</taxon>
        <taxon>Leucocoprinus</taxon>
    </lineage>
</organism>
<feature type="binding site" evidence="11">
    <location>
        <position position="301"/>
    </location>
    <ligand>
        <name>Zn(2+)</name>
        <dbReference type="ChEBI" id="CHEBI:29105"/>
        <label>1</label>
    </ligand>
</feature>
<dbReference type="SMART" id="SM00249">
    <property type="entry name" value="PHD"/>
    <property type="match status" value="1"/>
</dbReference>
<dbReference type="PANTHER" id="PTHR10333">
    <property type="entry name" value="INHIBITOR OF GROWTH PROTEIN"/>
    <property type="match status" value="1"/>
</dbReference>
<dbReference type="AlphaFoldDB" id="A0AAD5YTV9"/>
<comment type="caution">
    <text evidence="16">The sequence shown here is derived from an EMBL/GenBank/DDBJ whole genome shotgun (WGS) entry which is preliminary data.</text>
</comment>
<gene>
    <name evidence="16" type="ORF">NP233_g8426</name>
</gene>
<protein>
    <recommendedName>
        <fullName evidence="13">Chromatin modification-related protein</fullName>
    </recommendedName>
</protein>
<dbReference type="Proteomes" id="UP001213000">
    <property type="component" value="Unassembled WGS sequence"/>
</dbReference>
<feature type="site" description="Histone H3K4me3 binding" evidence="10">
    <location>
        <position position="300"/>
    </location>
</feature>
<dbReference type="SUPFAM" id="SSF57903">
    <property type="entry name" value="FYVE/PHD zinc finger"/>
    <property type="match status" value="1"/>
</dbReference>
<evidence type="ECO:0000256" key="6">
    <source>
        <dbReference type="ARBA" id="ARBA00022853"/>
    </source>
</evidence>
<proteinExistence type="inferred from homology"/>
<dbReference type="Gene3D" id="6.10.140.1740">
    <property type="match status" value="1"/>
</dbReference>
<evidence type="ECO:0000256" key="11">
    <source>
        <dbReference type="PIRSR" id="PIRSR628651-51"/>
    </source>
</evidence>
<dbReference type="Pfam" id="PF12998">
    <property type="entry name" value="ING"/>
    <property type="match status" value="1"/>
</dbReference>
<feature type="region of interest" description="Disordered" evidence="14">
    <location>
        <begin position="200"/>
        <end position="295"/>
    </location>
</feature>
<keyword evidence="4 12" id="KW-0863">Zinc-finger</keyword>
<dbReference type="GO" id="GO:0005634">
    <property type="term" value="C:nucleus"/>
    <property type="evidence" value="ECO:0007669"/>
    <property type="project" value="UniProtKB-SubCell"/>
</dbReference>
<dbReference type="GO" id="GO:0008270">
    <property type="term" value="F:zinc ion binding"/>
    <property type="evidence" value="ECO:0007669"/>
    <property type="project" value="UniProtKB-KW"/>
</dbReference>
<accession>A0AAD5YTV9</accession>